<proteinExistence type="predicted"/>
<gene>
    <name evidence="1" type="ORF">AFUS01_LOCUS31287</name>
</gene>
<accession>A0A8J2PQB6</accession>
<dbReference type="Proteomes" id="UP000708208">
    <property type="component" value="Unassembled WGS sequence"/>
</dbReference>
<sequence>MAKLTLQNERLQEEVKGLTELVNAQGTVIEGLNNVFADLPQDPLLGYPRVRNGIMVNIDSKCMNCESPEHGTLDCTNNCFL</sequence>
<reference evidence="1" key="1">
    <citation type="submission" date="2021-06" db="EMBL/GenBank/DDBJ databases">
        <authorList>
            <person name="Hodson N. C."/>
            <person name="Mongue J. A."/>
            <person name="Jaron S. K."/>
        </authorList>
    </citation>
    <scope>NUCLEOTIDE SEQUENCE</scope>
</reference>
<protein>
    <submittedName>
        <fullName evidence="1">Uncharacterized protein</fullName>
    </submittedName>
</protein>
<feature type="non-terminal residue" evidence="1">
    <location>
        <position position="81"/>
    </location>
</feature>
<name>A0A8J2PQB6_9HEXA</name>
<comment type="caution">
    <text evidence="1">The sequence shown here is derived from an EMBL/GenBank/DDBJ whole genome shotgun (WGS) entry which is preliminary data.</text>
</comment>
<dbReference type="AlphaFoldDB" id="A0A8J2PQB6"/>
<keyword evidence="2" id="KW-1185">Reference proteome</keyword>
<evidence type="ECO:0000313" key="1">
    <source>
        <dbReference type="EMBL" id="CAG7820919.1"/>
    </source>
</evidence>
<dbReference type="EMBL" id="CAJVCH010494279">
    <property type="protein sequence ID" value="CAG7820919.1"/>
    <property type="molecule type" value="Genomic_DNA"/>
</dbReference>
<organism evidence="1 2">
    <name type="scientific">Allacma fusca</name>
    <dbReference type="NCBI Taxonomy" id="39272"/>
    <lineage>
        <taxon>Eukaryota</taxon>
        <taxon>Metazoa</taxon>
        <taxon>Ecdysozoa</taxon>
        <taxon>Arthropoda</taxon>
        <taxon>Hexapoda</taxon>
        <taxon>Collembola</taxon>
        <taxon>Symphypleona</taxon>
        <taxon>Sminthuridae</taxon>
        <taxon>Allacma</taxon>
    </lineage>
</organism>
<evidence type="ECO:0000313" key="2">
    <source>
        <dbReference type="Proteomes" id="UP000708208"/>
    </source>
</evidence>